<reference evidence="1 2" key="1">
    <citation type="submission" date="2022-04" db="EMBL/GenBank/DDBJ databases">
        <title>Halobacillus sp. isolated from saltern.</title>
        <authorList>
            <person name="Won M."/>
            <person name="Lee C.-M."/>
            <person name="Woen H.-Y."/>
            <person name="Kwon S.-W."/>
        </authorList>
    </citation>
    <scope>NUCLEOTIDE SEQUENCE [LARGE SCALE GENOMIC DNA]</scope>
    <source>
        <strain evidence="1 2">SSBR10-3</strain>
    </source>
</reference>
<evidence type="ECO:0000313" key="1">
    <source>
        <dbReference type="EMBL" id="UOQ45493.1"/>
    </source>
</evidence>
<protein>
    <submittedName>
        <fullName evidence="1">Uncharacterized protein</fullName>
    </submittedName>
</protein>
<sequence>MFVSSLYILLHLTPRIALRTHLFFEGHPIAAITSQIVHEKAHNNEEEMGKRYKDYKLTDPPNERATQSQLRNFRVVKKRYLYYAEYRGVF</sequence>
<accession>A0ABY4EMX9</accession>
<organism evidence="1 2">
    <name type="scientific">Halobacillus salinarum</name>
    <dbReference type="NCBI Taxonomy" id="2932257"/>
    <lineage>
        <taxon>Bacteria</taxon>
        <taxon>Bacillati</taxon>
        <taxon>Bacillota</taxon>
        <taxon>Bacilli</taxon>
        <taxon>Bacillales</taxon>
        <taxon>Bacillaceae</taxon>
        <taxon>Halobacillus</taxon>
    </lineage>
</organism>
<gene>
    <name evidence="1" type="ORF">MUN89_05980</name>
</gene>
<dbReference type="Proteomes" id="UP000831787">
    <property type="component" value="Chromosome"/>
</dbReference>
<name>A0ABY4EMX9_9BACI</name>
<dbReference type="RefSeq" id="WP_244712261.1">
    <property type="nucleotide sequence ID" value="NZ_CP095073.1"/>
</dbReference>
<evidence type="ECO:0000313" key="2">
    <source>
        <dbReference type="Proteomes" id="UP000831787"/>
    </source>
</evidence>
<keyword evidence="2" id="KW-1185">Reference proteome</keyword>
<dbReference type="EMBL" id="CP095073">
    <property type="protein sequence ID" value="UOQ45493.1"/>
    <property type="molecule type" value="Genomic_DNA"/>
</dbReference>
<proteinExistence type="predicted"/>